<reference evidence="4" key="1">
    <citation type="submission" date="2025-08" db="UniProtKB">
        <authorList>
            <consortium name="RefSeq"/>
        </authorList>
    </citation>
    <scope>IDENTIFICATION</scope>
</reference>
<evidence type="ECO:0000256" key="1">
    <source>
        <dbReference type="ARBA" id="ARBA00004123"/>
    </source>
</evidence>
<dbReference type="CDD" id="cd22929">
    <property type="entry name" value="HFD_POLE4-like"/>
    <property type="match status" value="1"/>
</dbReference>
<dbReference type="PANTHER" id="PTHR10252:SF79">
    <property type="entry name" value="DNA POLYMERASE EPSILON SUBUNIT 4"/>
    <property type="match status" value="1"/>
</dbReference>
<gene>
    <name evidence="4" type="primary">LOC101379143</name>
</gene>
<keyword evidence="2" id="KW-0539">Nucleus</keyword>
<dbReference type="Gene3D" id="1.10.20.10">
    <property type="entry name" value="Histone, subunit A"/>
    <property type="match status" value="1"/>
</dbReference>
<evidence type="ECO:0000313" key="4">
    <source>
        <dbReference type="RefSeq" id="XP_004403694.1"/>
    </source>
</evidence>
<proteinExistence type="predicted"/>
<evidence type="ECO:0000256" key="2">
    <source>
        <dbReference type="ARBA" id="ARBA00023242"/>
    </source>
</evidence>
<dbReference type="InterPro" id="IPR050568">
    <property type="entry name" value="Transcr_DNA_Rep_Reg"/>
</dbReference>
<dbReference type="Proteomes" id="UP000245340">
    <property type="component" value="Unplaced"/>
</dbReference>
<dbReference type="RefSeq" id="XP_004403694.1">
    <property type="nucleotide sequence ID" value="XM_004403637.1"/>
</dbReference>
<dbReference type="GO" id="GO:0008622">
    <property type="term" value="C:epsilon DNA polymerase complex"/>
    <property type="evidence" value="ECO:0007669"/>
    <property type="project" value="TreeGrafter"/>
</dbReference>
<protein>
    <submittedName>
        <fullName evidence="4">DNA polymerase epsilon subunit 4-like</fullName>
    </submittedName>
</protein>
<accession>A0A9B0LS85</accession>
<comment type="subcellular location">
    <subcellularLocation>
        <location evidence="1">Nucleus</location>
    </subcellularLocation>
</comment>
<dbReference type="PANTHER" id="PTHR10252">
    <property type="entry name" value="HISTONE-LIKE TRANSCRIPTION FACTOR CCAAT-RELATED"/>
    <property type="match status" value="1"/>
</dbReference>
<evidence type="ECO:0000313" key="3">
    <source>
        <dbReference type="Proteomes" id="UP000245340"/>
    </source>
</evidence>
<name>A0A9B0LS85_ODORO</name>
<dbReference type="AlphaFoldDB" id="A0A9B0LS85"/>
<dbReference type="InterPro" id="IPR009072">
    <property type="entry name" value="Histone-fold"/>
</dbReference>
<dbReference type="GO" id="GO:0006261">
    <property type="term" value="P:DNA-templated DNA replication"/>
    <property type="evidence" value="ECO:0007669"/>
    <property type="project" value="TreeGrafter"/>
</dbReference>
<sequence length="118" mass="12801">MATMPIQAEESFCCGIGGSAPGRASASVSLKLKTENGREETRSWRLLLAQVKAFVEADLDVTLEGQEAIFILAQASETIANSAYCCAQQGKRKTLQRRDLDNEIEAVDEFAFLEGTLA</sequence>
<organism evidence="3 4">
    <name type="scientific">Odobenus rosmarus divergens</name>
    <name type="common">Pacific walrus</name>
    <dbReference type="NCBI Taxonomy" id="9708"/>
    <lineage>
        <taxon>Eukaryota</taxon>
        <taxon>Metazoa</taxon>
        <taxon>Chordata</taxon>
        <taxon>Craniata</taxon>
        <taxon>Vertebrata</taxon>
        <taxon>Euteleostomi</taxon>
        <taxon>Mammalia</taxon>
        <taxon>Eutheria</taxon>
        <taxon>Laurasiatheria</taxon>
        <taxon>Carnivora</taxon>
        <taxon>Caniformia</taxon>
        <taxon>Pinnipedia</taxon>
        <taxon>Odobenidae</taxon>
        <taxon>Odobenus</taxon>
    </lineage>
</organism>
<dbReference type="GO" id="GO:0046982">
    <property type="term" value="F:protein heterodimerization activity"/>
    <property type="evidence" value="ECO:0007669"/>
    <property type="project" value="InterPro"/>
</dbReference>
<keyword evidence="3" id="KW-1185">Reference proteome</keyword>
<dbReference type="SUPFAM" id="SSF47113">
    <property type="entry name" value="Histone-fold"/>
    <property type="match status" value="1"/>
</dbReference>